<keyword evidence="2" id="KW-1185">Reference proteome</keyword>
<organism evidence="1 2">
    <name type="scientific">Celeribacter halophilus</name>
    <dbReference type="NCBI Taxonomy" id="576117"/>
    <lineage>
        <taxon>Bacteria</taxon>
        <taxon>Pseudomonadati</taxon>
        <taxon>Pseudomonadota</taxon>
        <taxon>Alphaproteobacteria</taxon>
        <taxon>Rhodobacterales</taxon>
        <taxon>Roseobacteraceae</taxon>
        <taxon>Celeribacter</taxon>
    </lineage>
</organism>
<dbReference type="AlphaFoldDB" id="A0A1I3PBP8"/>
<dbReference type="STRING" id="576117.SAMN04488138_102273"/>
<dbReference type="Proteomes" id="UP000183299">
    <property type="component" value="Unassembled WGS sequence"/>
</dbReference>
<proteinExistence type="predicted"/>
<accession>A0A1I3PBP8</accession>
<evidence type="ECO:0000313" key="1">
    <source>
        <dbReference type="EMBL" id="SFJ18770.1"/>
    </source>
</evidence>
<sequence length="130" mass="13955">MAKGPHPPLCMAVLDKTCFVGASKGFNWRDKRMSVKGYTSMKYVLLLGGALALAGCEAPLTDEGYLKEVPEGLAAIAAPNQNLSAVQISAEDGCYWYRHDGPVENTLLPLRAKDGRPICTVAPETLETAM</sequence>
<name>A0A1I3PBP8_9RHOB</name>
<dbReference type="EMBL" id="FORY01000002">
    <property type="protein sequence ID" value="SFJ18770.1"/>
    <property type="molecule type" value="Genomic_DNA"/>
</dbReference>
<protein>
    <submittedName>
        <fullName evidence="1">Uncharacterized protein</fullName>
    </submittedName>
</protein>
<evidence type="ECO:0000313" key="2">
    <source>
        <dbReference type="Proteomes" id="UP000183299"/>
    </source>
</evidence>
<gene>
    <name evidence="1" type="ORF">SAMN04488138_102273</name>
</gene>
<reference evidence="1 2" key="1">
    <citation type="submission" date="2016-10" db="EMBL/GenBank/DDBJ databases">
        <authorList>
            <person name="de Groot N.N."/>
        </authorList>
    </citation>
    <scope>NUCLEOTIDE SEQUENCE [LARGE SCALE GENOMIC DNA]</scope>
    <source>
        <strain evidence="1 2">CGMCC 1.8891</strain>
    </source>
</reference>